<dbReference type="Proteomes" id="UP001165064">
    <property type="component" value="Unassembled WGS sequence"/>
</dbReference>
<organism evidence="1 2">
    <name type="scientific">Ambrosiozyma monospora</name>
    <name type="common">Yeast</name>
    <name type="synonym">Endomycopsis monosporus</name>
    <dbReference type="NCBI Taxonomy" id="43982"/>
    <lineage>
        <taxon>Eukaryota</taxon>
        <taxon>Fungi</taxon>
        <taxon>Dikarya</taxon>
        <taxon>Ascomycota</taxon>
        <taxon>Saccharomycotina</taxon>
        <taxon>Pichiomycetes</taxon>
        <taxon>Pichiales</taxon>
        <taxon>Pichiaceae</taxon>
        <taxon>Ambrosiozyma</taxon>
    </lineage>
</organism>
<accession>A0ACB5TD35</accession>
<proteinExistence type="predicted"/>
<evidence type="ECO:0000313" key="2">
    <source>
        <dbReference type="Proteomes" id="UP001165064"/>
    </source>
</evidence>
<evidence type="ECO:0000313" key="1">
    <source>
        <dbReference type="EMBL" id="GME85674.1"/>
    </source>
</evidence>
<name>A0ACB5TD35_AMBMO</name>
<dbReference type="EMBL" id="BSXS01006542">
    <property type="protein sequence ID" value="GME85674.1"/>
    <property type="molecule type" value="Genomic_DNA"/>
</dbReference>
<keyword evidence="2" id="KW-1185">Reference proteome</keyword>
<sequence length="146" mass="16585">MMILVTLFSVIGGCLVYKGATNGVKLVGYYFLQVQPAIFPHILSMVASNFRGTTRRSIASSAVFIVYCVANIAGPQLFRHEDAPKYTKAFLSWIICYCLTILFAVLIMLSYKYQNKRQAAKQQVKPEEDPNADLVEYVDPTFRYMY</sequence>
<comment type="caution">
    <text evidence="1">The sequence shown here is derived from an EMBL/GenBank/DDBJ whole genome shotgun (WGS) entry which is preliminary data.</text>
</comment>
<reference evidence="1" key="1">
    <citation type="submission" date="2023-04" db="EMBL/GenBank/DDBJ databases">
        <title>Ambrosiozyma monospora NBRC 10751.</title>
        <authorList>
            <person name="Ichikawa N."/>
            <person name="Sato H."/>
            <person name="Tonouchi N."/>
        </authorList>
    </citation>
    <scope>NUCLEOTIDE SEQUENCE</scope>
    <source>
        <strain evidence="1">NBRC 10751</strain>
    </source>
</reference>
<protein>
    <submittedName>
        <fullName evidence="1">Unnamed protein product</fullName>
    </submittedName>
</protein>
<gene>
    <name evidence="1" type="ORF">Amon02_000772400</name>
</gene>